<name>A0AAF5RWS5_WUCBA</name>
<organism evidence="2 3">
    <name type="scientific">Wuchereria bancrofti</name>
    <dbReference type="NCBI Taxonomy" id="6293"/>
    <lineage>
        <taxon>Eukaryota</taxon>
        <taxon>Metazoa</taxon>
        <taxon>Ecdysozoa</taxon>
        <taxon>Nematoda</taxon>
        <taxon>Chromadorea</taxon>
        <taxon>Rhabditida</taxon>
        <taxon>Spirurina</taxon>
        <taxon>Spiruromorpha</taxon>
        <taxon>Filarioidea</taxon>
        <taxon>Onchocercidae</taxon>
        <taxon>Wuchereria</taxon>
    </lineage>
</organism>
<evidence type="ECO:0000313" key="2">
    <source>
        <dbReference type="Proteomes" id="UP000093561"/>
    </source>
</evidence>
<accession>A0AAF5RWS5</accession>
<sequence length="21" mass="2173">MSGYGILRSNGASHLTTSMSC</sequence>
<dbReference type="Proteomes" id="UP000093561">
    <property type="component" value="Unassembled WGS sequence"/>
</dbReference>
<evidence type="ECO:0000313" key="3">
    <source>
        <dbReference type="WBParaSite" id="mrna-Wban_08173"/>
    </source>
</evidence>
<dbReference type="AlphaFoldDB" id="A0AAF5RWS5"/>
<protein>
    <submittedName>
        <fullName evidence="3">Uncharacterized protein</fullName>
    </submittedName>
</protein>
<evidence type="ECO:0000256" key="1">
    <source>
        <dbReference type="SAM" id="MobiDB-lite"/>
    </source>
</evidence>
<feature type="compositionally biased region" description="Polar residues" evidence="1">
    <location>
        <begin position="10"/>
        <end position="21"/>
    </location>
</feature>
<reference evidence="3" key="3">
    <citation type="submission" date="2024-02" db="UniProtKB">
        <authorList>
            <consortium name="WormBaseParasite"/>
        </authorList>
    </citation>
    <scope>IDENTIFICATION</scope>
    <source>
        <strain evidence="3">pt0022</strain>
    </source>
</reference>
<reference evidence="2" key="1">
    <citation type="submission" date="2015-03" db="EMBL/GenBank/DDBJ databases">
        <title>Wuchereria bancrofti Genome Sequencing Papua New Guinea Strain.</title>
        <authorList>
            <person name="Small S.T."/>
            <person name="Serre D."/>
            <person name="Zimmerman P.A."/>
        </authorList>
    </citation>
    <scope>NUCLEOTIDE SEQUENCE [LARGE SCALE GENOMIC DNA]</scope>
    <source>
        <strain evidence="2">pt0022</strain>
    </source>
</reference>
<feature type="region of interest" description="Disordered" evidence="1">
    <location>
        <begin position="1"/>
        <end position="21"/>
    </location>
</feature>
<proteinExistence type="predicted"/>
<reference evidence="2" key="2">
    <citation type="journal article" date="2016" name="Mol. Ecol.">
        <title>Population genomics of the filarial nematode parasite Wuchereria bancrofti from mosquitoes.</title>
        <authorList>
            <person name="Small S.T."/>
            <person name="Reimer L.J."/>
            <person name="Tisch D.J."/>
            <person name="King C.L."/>
            <person name="Christensen B.M."/>
            <person name="Siba P.M."/>
            <person name="Kazura J.W."/>
            <person name="Serre D."/>
            <person name="Zimmerman P.A."/>
        </authorList>
    </citation>
    <scope>NUCLEOTIDE SEQUENCE</scope>
    <source>
        <strain evidence="2">pt0022</strain>
    </source>
</reference>
<dbReference type="WBParaSite" id="mrna-Wban_08173">
    <property type="protein sequence ID" value="mrna-Wban_08173"/>
    <property type="gene ID" value="Wban_08173"/>
</dbReference>